<dbReference type="EMBL" id="ML209127">
    <property type="protein sequence ID" value="TFK58959.1"/>
    <property type="molecule type" value="Genomic_DNA"/>
</dbReference>
<evidence type="ECO:0000313" key="2">
    <source>
        <dbReference type="Proteomes" id="UP000308600"/>
    </source>
</evidence>
<protein>
    <submittedName>
        <fullName evidence="1">Uncharacterized protein</fullName>
    </submittedName>
</protein>
<name>A0ACD2ZZY3_9AGAR</name>
<keyword evidence="2" id="KW-1185">Reference proteome</keyword>
<accession>A0ACD2ZZY3</accession>
<organism evidence="1 2">
    <name type="scientific">Pluteus cervinus</name>
    <dbReference type="NCBI Taxonomy" id="181527"/>
    <lineage>
        <taxon>Eukaryota</taxon>
        <taxon>Fungi</taxon>
        <taxon>Dikarya</taxon>
        <taxon>Basidiomycota</taxon>
        <taxon>Agaricomycotina</taxon>
        <taxon>Agaricomycetes</taxon>
        <taxon>Agaricomycetidae</taxon>
        <taxon>Agaricales</taxon>
        <taxon>Pluteineae</taxon>
        <taxon>Pluteaceae</taxon>
        <taxon>Pluteus</taxon>
    </lineage>
</organism>
<gene>
    <name evidence="1" type="ORF">BDN72DRAFT_873109</name>
</gene>
<dbReference type="Proteomes" id="UP000308600">
    <property type="component" value="Unassembled WGS sequence"/>
</dbReference>
<reference evidence="1 2" key="1">
    <citation type="journal article" date="2019" name="Nat. Ecol. Evol.">
        <title>Megaphylogeny resolves global patterns of mushroom evolution.</title>
        <authorList>
            <person name="Varga T."/>
            <person name="Krizsan K."/>
            <person name="Foldi C."/>
            <person name="Dima B."/>
            <person name="Sanchez-Garcia M."/>
            <person name="Sanchez-Ramirez S."/>
            <person name="Szollosi G.J."/>
            <person name="Szarkandi J.G."/>
            <person name="Papp V."/>
            <person name="Albert L."/>
            <person name="Andreopoulos W."/>
            <person name="Angelini C."/>
            <person name="Antonin V."/>
            <person name="Barry K.W."/>
            <person name="Bougher N.L."/>
            <person name="Buchanan P."/>
            <person name="Buyck B."/>
            <person name="Bense V."/>
            <person name="Catcheside P."/>
            <person name="Chovatia M."/>
            <person name="Cooper J."/>
            <person name="Damon W."/>
            <person name="Desjardin D."/>
            <person name="Finy P."/>
            <person name="Geml J."/>
            <person name="Haridas S."/>
            <person name="Hughes K."/>
            <person name="Justo A."/>
            <person name="Karasinski D."/>
            <person name="Kautmanova I."/>
            <person name="Kiss B."/>
            <person name="Kocsube S."/>
            <person name="Kotiranta H."/>
            <person name="LaButti K.M."/>
            <person name="Lechner B.E."/>
            <person name="Liimatainen K."/>
            <person name="Lipzen A."/>
            <person name="Lukacs Z."/>
            <person name="Mihaltcheva S."/>
            <person name="Morgado L.N."/>
            <person name="Niskanen T."/>
            <person name="Noordeloos M.E."/>
            <person name="Ohm R.A."/>
            <person name="Ortiz-Santana B."/>
            <person name="Ovrebo C."/>
            <person name="Racz N."/>
            <person name="Riley R."/>
            <person name="Savchenko A."/>
            <person name="Shiryaev A."/>
            <person name="Soop K."/>
            <person name="Spirin V."/>
            <person name="Szebenyi C."/>
            <person name="Tomsovsky M."/>
            <person name="Tulloss R.E."/>
            <person name="Uehling J."/>
            <person name="Grigoriev I.V."/>
            <person name="Vagvolgyi C."/>
            <person name="Papp T."/>
            <person name="Martin F.M."/>
            <person name="Miettinen O."/>
            <person name="Hibbett D.S."/>
            <person name="Nagy L.G."/>
        </authorList>
    </citation>
    <scope>NUCLEOTIDE SEQUENCE [LARGE SCALE GENOMIC DNA]</scope>
    <source>
        <strain evidence="1 2">NL-1719</strain>
    </source>
</reference>
<sequence length="825" mass="93912">MGETESITYHPTINGRPCDETGNFLPQDAPPPPWNHPDPTDWTPFQPSDPDESGRINFELADLLYRRDEMPASNIKDLMQFWAARERRDPPFANTEDLYNTIDSIPLGDVPWQSFTVKARGPNAGLDGPSWKRKAYDVWYRDPREVLKAQLGNPDFAHEMDFAPKEVRNTTTGDRRYGDFMSGQWSWRQADKVAEKVDNHGSTLCPIILGSDKTVVSVGTGNTEYYPLYMSNGLIHNNVRRAHRGGMTLIAFLAIPKADRDYADADEFRDFRRHIFHGSLREILQSLCAGMDQYELLRYGDGYYRRTIYTLGPYIADYPEQVLLACIVSGWCAKCQADANNLDFPRAPKRSHILTDALMDCCSKQELWDDHGIISDIMPFTHGFPRADIHELISPDLLHQIIKGTFKDHLVTWLEAYLVGEHGPTEADRRLADIDRRIRAAPPFPNLWRFPVGRRFKQWTGDDSKALMKVFLPAISGHVEPEMVLTVQFFLEFCYLVRRSVLEDSDLEKLDQLLDKFHQHRTIFETEGVRHPQGNRSAFSLPRQHSLIHYCTSIMEFGAPNGLCSSITESQHIEAVKKPWRRSNKFNALGQMILSVQRTTKLKAARINFQARGMMDGSLFDTAEESDSEPEDEQLAHAQVDAEDDDGDASDCKDILGEVKLALNPVRNISRNIITLSQELGFPHLPFLVSRFLSQQAMTSESESDSTSESSSDDDDDDSPVIAKIWTYPSAVATFYAPSDRSGVQGMYRERIRSVASWREGPPRYDCVFVEQDSQLPGFRGLLVARVKLFFKVKLHDKKQFPCALVNWYSTIGDAPSLIRPEKKE</sequence>
<proteinExistence type="predicted"/>
<evidence type="ECO:0000313" key="1">
    <source>
        <dbReference type="EMBL" id="TFK58959.1"/>
    </source>
</evidence>